<organism evidence="2 3">
    <name type="scientific">Prorocentrum cordatum</name>
    <dbReference type="NCBI Taxonomy" id="2364126"/>
    <lineage>
        <taxon>Eukaryota</taxon>
        <taxon>Sar</taxon>
        <taxon>Alveolata</taxon>
        <taxon>Dinophyceae</taxon>
        <taxon>Prorocentrales</taxon>
        <taxon>Prorocentraceae</taxon>
        <taxon>Prorocentrum</taxon>
    </lineage>
</organism>
<dbReference type="EMBL" id="CAUYUJ010017837">
    <property type="protein sequence ID" value="CAK0878327.1"/>
    <property type="molecule type" value="Genomic_DNA"/>
</dbReference>
<reference evidence="2" key="1">
    <citation type="submission" date="2023-10" db="EMBL/GenBank/DDBJ databases">
        <authorList>
            <person name="Chen Y."/>
            <person name="Shah S."/>
            <person name="Dougan E. K."/>
            <person name="Thang M."/>
            <person name="Chan C."/>
        </authorList>
    </citation>
    <scope>NUCLEOTIDE SEQUENCE [LARGE SCALE GENOMIC DNA]</scope>
</reference>
<dbReference type="Proteomes" id="UP001189429">
    <property type="component" value="Unassembled WGS sequence"/>
</dbReference>
<sequence length="177" mass="18684">MVHLRGWAVPGQVVMLWAGRVGGAGRRGARGSSFEVSAPIRWTSDGTAGAASASARETGGDGSAAQTALEAEIEAEVLGRSSQTTTTEWGGFAAIASPLAALPEGDRREDIDRELMRRAEAAEAAEAQRTRGRRPRTAWARESGLDRQALGLLAAAGPTCWRAACAVVRRERNTQTQ</sequence>
<evidence type="ECO:0000256" key="1">
    <source>
        <dbReference type="SAM" id="MobiDB-lite"/>
    </source>
</evidence>
<evidence type="ECO:0000313" key="3">
    <source>
        <dbReference type="Proteomes" id="UP001189429"/>
    </source>
</evidence>
<accession>A0ABN9VXG7</accession>
<keyword evidence="3" id="KW-1185">Reference proteome</keyword>
<gene>
    <name evidence="2" type="ORF">PCOR1329_LOCUS62125</name>
</gene>
<evidence type="ECO:0000313" key="2">
    <source>
        <dbReference type="EMBL" id="CAK0878327.1"/>
    </source>
</evidence>
<feature type="region of interest" description="Disordered" evidence="1">
    <location>
        <begin position="121"/>
        <end position="140"/>
    </location>
</feature>
<feature type="compositionally biased region" description="Low complexity" evidence="1">
    <location>
        <begin position="45"/>
        <end position="57"/>
    </location>
</feature>
<feature type="region of interest" description="Disordered" evidence="1">
    <location>
        <begin position="45"/>
        <end position="64"/>
    </location>
</feature>
<protein>
    <submittedName>
        <fullName evidence="2">Uncharacterized protein</fullName>
    </submittedName>
</protein>
<proteinExistence type="predicted"/>
<comment type="caution">
    <text evidence="2">The sequence shown here is derived from an EMBL/GenBank/DDBJ whole genome shotgun (WGS) entry which is preliminary data.</text>
</comment>
<name>A0ABN9VXG7_9DINO</name>